<dbReference type="InterPro" id="IPR045079">
    <property type="entry name" value="Oxoprolinase-like"/>
</dbReference>
<dbReference type="KEGG" id="ldn:H9L06_07420"/>
<dbReference type="GO" id="GO:0006749">
    <property type="term" value="P:glutathione metabolic process"/>
    <property type="evidence" value="ECO:0007669"/>
    <property type="project" value="TreeGrafter"/>
</dbReference>
<dbReference type="GO" id="GO:0017168">
    <property type="term" value="F:5-oxoprolinase (ATP-hydrolyzing) activity"/>
    <property type="evidence" value="ECO:0007669"/>
    <property type="project" value="TreeGrafter"/>
</dbReference>
<proteinExistence type="predicted"/>
<dbReference type="AlphaFoldDB" id="A0A7G9S2P7"/>
<dbReference type="Proteomes" id="UP000515934">
    <property type="component" value="Chromosome"/>
</dbReference>
<dbReference type="InterPro" id="IPR003692">
    <property type="entry name" value="Hydantoinase_B"/>
</dbReference>
<name>A0A7G9S2P7_9MICO</name>
<organism evidence="3 4">
    <name type="scientific">Leucobacter denitrificans</name>
    <dbReference type="NCBI Taxonomy" id="683042"/>
    <lineage>
        <taxon>Bacteria</taxon>
        <taxon>Bacillati</taxon>
        <taxon>Actinomycetota</taxon>
        <taxon>Actinomycetes</taxon>
        <taxon>Micrococcales</taxon>
        <taxon>Microbacteriaceae</taxon>
        <taxon>Leucobacter</taxon>
    </lineage>
</organism>
<reference evidence="3 4" key="1">
    <citation type="submission" date="2020-08" db="EMBL/GenBank/DDBJ databases">
        <title>Genome sequence of Leucobacter denitrificans KACC 14055T.</title>
        <authorList>
            <person name="Hyun D.-W."/>
            <person name="Bae J.-W."/>
        </authorList>
    </citation>
    <scope>NUCLEOTIDE SEQUENCE [LARGE SCALE GENOMIC DNA]</scope>
    <source>
        <strain evidence="3 4">KACC 14055</strain>
    </source>
</reference>
<sequence length="557" mass="59566">MPKYRKLEDMTSENKLLIDSVSVDILGNHLLATAEEMGVALIRAAYSPNIKERRDCSTSLLDREGRTIAQAEHIPLHMGSMFGFIPRLLEQFGDDIHEGDVFLSNDPYVGGSTHLPDVSVVAPMFADGKLAGFAASVAHHAEMGGSLGGAPDIFSEGLRIPPVKIISGGLVDDQVMRFILNNCRAPLDRRGDLRAQFAAVRLGVQRYADLCEKYGPEYVLQATELWLDKAEQQVRSALEKVTPGTYSFVDYIDYDGAGTEDIEIKVAVSISADNVSVDFSGTSSQVPGQINVVPSALDATVYYAIKAALDPELPANSGFYRVIDIQAERGSILNPIDPAPVWSRSDTCQRVAEAILGALAPALPDRIPAASHGSIPSIHLHGRYPESGQFFSYVESYGGGFGASPAGDGPDGVHSHLTNTANTPNEVMEIAYPFRIKRYGLRSGSGGEGHFRGGEGIVREIETLVPGVRLRTKGDRVRTGPWGLAGGGAGSTLRVTIDPETDQEWIYRREDNGTSLPQGSIIRIETAGGGGYGQPEAAAGTVSAEISQNESKIGGGK</sequence>
<dbReference type="PANTHER" id="PTHR11365">
    <property type="entry name" value="5-OXOPROLINASE RELATED"/>
    <property type="match status" value="1"/>
</dbReference>
<evidence type="ECO:0000259" key="2">
    <source>
        <dbReference type="Pfam" id="PF02538"/>
    </source>
</evidence>
<evidence type="ECO:0000256" key="1">
    <source>
        <dbReference type="SAM" id="MobiDB-lite"/>
    </source>
</evidence>
<evidence type="ECO:0000313" key="3">
    <source>
        <dbReference type="EMBL" id="QNN62122.1"/>
    </source>
</evidence>
<feature type="domain" description="Hydantoinase B/oxoprolinase" evidence="2">
    <location>
        <begin position="19"/>
        <end position="535"/>
    </location>
</feature>
<dbReference type="RefSeq" id="WP_187554593.1">
    <property type="nucleotide sequence ID" value="NZ_CP060716.1"/>
</dbReference>
<evidence type="ECO:0000313" key="4">
    <source>
        <dbReference type="Proteomes" id="UP000515934"/>
    </source>
</evidence>
<gene>
    <name evidence="3" type="ORF">H9L06_07420</name>
</gene>
<dbReference type="GO" id="GO:0005829">
    <property type="term" value="C:cytosol"/>
    <property type="evidence" value="ECO:0007669"/>
    <property type="project" value="TreeGrafter"/>
</dbReference>
<protein>
    <submittedName>
        <fullName evidence="3">Hydantoinase B/oxoprolinase family protein</fullName>
    </submittedName>
</protein>
<dbReference type="EMBL" id="CP060716">
    <property type="protein sequence ID" value="QNN62122.1"/>
    <property type="molecule type" value="Genomic_DNA"/>
</dbReference>
<keyword evidence="4" id="KW-1185">Reference proteome</keyword>
<accession>A0A7G9S2P7</accession>
<dbReference type="PANTHER" id="PTHR11365:SF23">
    <property type="entry name" value="HYPOTHETICAL 5-OXOPROLINASE (EUROFUNG)-RELATED"/>
    <property type="match status" value="1"/>
</dbReference>
<dbReference type="Pfam" id="PF02538">
    <property type="entry name" value="Hydantoinase_B"/>
    <property type="match status" value="1"/>
</dbReference>
<feature type="region of interest" description="Disordered" evidence="1">
    <location>
        <begin position="526"/>
        <end position="557"/>
    </location>
</feature>